<dbReference type="EMBL" id="CASHTH010002406">
    <property type="protein sequence ID" value="CAI8029421.1"/>
    <property type="molecule type" value="Genomic_DNA"/>
</dbReference>
<comment type="caution">
    <text evidence="2">The sequence shown here is derived from an EMBL/GenBank/DDBJ whole genome shotgun (WGS) entry which is preliminary data.</text>
</comment>
<name>A0AA35SIW5_GEOBA</name>
<dbReference type="AlphaFoldDB" id="A0AA35SIW5"/>
<proteinExistence type="predicted"/>
<evidence type="ECO:0000256" key="1">
    <source>
        <dbReference type="SAM" id="MobiDB-lite"/>
    </source>
</evidence>
<dbReference type="Proteomes" id="UP001174909">
    <property type="component" value="Unassembled WGS sequence"/>
</dbReference>
<evidence type="ECO:0000313" key="2">
    <source>
        <dbReference type="EMBL" id="CAI8029421.1"/>
    </source>
</evidence>
<accession>A0AA35SIW5</accession>
<reference evidence="2" key="1">
    <citation type="submission" date="2023-03" db="EMBL/GenBank/DDBJ databases">
        <authorList>
            <person name="Steffen K."/>
            <person name="Cardenas P."/>
        </authorList>
    </citation>
    <scope>NUCLEOTIDE SEQUENCE</scope>
</reference>
<dbReference type="Gene3D" id="3.20.20.30">
    <property type="entry name" value="Luciferase-like domain"/>
    <property type="match status" value="1"/>
</dbReference>
<dbReference type="GO" id="GO:0016705">
    <property type="term" value="F:oxidoreductase activity, acting on paired donors, with incorporation or reduction of molecular oxygen"/>
    <property type="evidence" value="ECO:0007669"/>
    <property type="project" value="InterPro"/>
</dbReference>
<dbReference type="SUPFAM" id="SSF51679">
    <property type="entry name" value="Bacterial luciferase-like"/>
    <property type="match status" value="1"/>
</dbReference>
<organism evidence="2 3">
    <name type="scientific">Geodia barretti</name>
    <name type="common">Barrett's horny sponge</name>
    <dbReference type="NCBI Taxonomy" id="519541"/>
    <lineage>
        <taxon>Eukaryota</taxon>
        <taxon>Metazoa</taxon>
        <taxon>Porifera</taxon>
        <taxon>Demospongiae</taxon>
        <taxon>Heteroscleromorpha</taxon>
        <taxon>Tetractinellida</taxon>
        <taxon>Astrophorina</taxon>
        <taxon>Geodiidae</taxon>
        <taxon>Geodia</taxon>
    </lineage>
</organism>
<gene>
    <name evidence="2" type="ORF">GBAR_LOCUS16716</name>
</gene>
<keyword evidence="3" id="KW-1185">Reference proteome</keyword>
<evidence type="ECO:0000313" key="3">
    <source>
        <dbReference type="Proteomes" id="UP001174909"/>
    </source>
</evidence>
<protein>
    <recommendedName>
        <fullName evidence="4">Luciferase</fullName>
    </recommendedName>
</protein>
<sequence>MGQGAGSESIYNNANPAYNRELFNEAHDFVIKAWTTTRPLPLRGQALPLPPRKPVGAAGAEAPSPDVDTGVGQSGDGGLVRPPPLSLPALGTFLEPTLEMVKLYRDTAAEEGYESGPENFGYLQRVVVAETEEKAQELGRAFMYGGGINAFARPEWMFPPGYNSKAATRRLARVSVDPNSGDEALVLKPADTPEGIEANRNQIYGRFQAEQDNLQLICGTPDTVIPKIRHILETVRPGIFSLWHHHGPVSHEDRMTSIRLLGDEVLPAMRSIADELGLPGPYERLPGSRPLAAPVSG</sequence>
<dbReference type="InterPro" id="IPR036661">
    <property type="entry name" value="Luciferase-like_sf"/>
</dbReference>
<evidence type="ECO:0008006" key="4">
    <source>
        <dbReference type="Google" id="ProtNLM"/>
    </source>
</evidence>
<feature type="region of interest" description="Disordered" evidence="1">
    <location>
        <begin position="41"/>
        <end position="74"/>
    </location>
</feature>